<sequence length="126" mass="13930">MNAYTFDEISIGHTETFEFSVSEEKMDTFLKLTNDTNPLHIDSTYAKQNGFNSRVAYGMLSASFLSTFAGVYLPGKFCLLHEVAIGFLKPVYVGDMLRITGKVIEKQEAYKQITIKVAIENTGGGG</sequence>
<keyword evidence="3" id="KW-1185">Reference proteome</keyword>
<dbReference type="AlphaFoldDB" id="C3XH42"/>
<comment type="caution">
    <text evidence="2">The sequence shown here is derived from an EMBL/GenBank/DDBJ whole genome shotgun (WGS) entry which is preliminary data.</text>
</comment>
<dbReference type="InterPro" id="IPR050965">
    <property type="entry name" value="UPF0336/Enoyl-CoA_hydratase"/>
</dbReference>
<name>C3XH42_9HELI</name>
<dbReference type="GO" id="GO:0006633">
    <property type="term" value="P:fatty acid biosynthetic process"/>
    <property type="evidence" value="ECO:0007669"/>
    <property type="project" value="TreeGrafter"/>
</dbReference>
<dbReference type="PANTHER" id="PTHR43437:SF3">
    <property type="entry name" value="HYDROXYACYL-THIOESTER DEHYDRATASE TYPE 2, MITOCHONDRIAL"/>
    <property type="match status" value="1"/>
</dbReference>
<dbReference type="InterPro" id="IPR002539">
    <property type="entry name" value="MaoC-like_dom"/>
</dbReference>
<dbReference type="GO" id="GO:0019171">
    <property type="term" value="F:(3R)-hydroxyacyl-[acyl-carrier-protein] dehydratase activity"/>
    <property type="evidence" value="ECO:0007669"/>
    <property type="project" value="TreeGrafter"/>
</dbReference>
<dbReference type="InterPro" id="IPR029069">
    <property type="entry name" value="HotDog_dom_sf"/>
</dbReference>
<reference evidence="2 3" key="1">
    <citation type="journal article" date="2014" name="Genome Announc.">
        <title>Draft genome sequences of six enterohepatic helicobacter species isolated from humans and one from rhesus macaques.</title>
        <authorList>
            <person name="Shen Z."/>
            <person name="Sheh A."/>
            <person name="Young S.K."/>
            <person name="Abouelliel A."/>
            <person name="Ward D.V."/>
            <person name="Earl A.M."/>
            <person name="Fox J.G."/>
        </authorList>
    </citation>
    <scope>NUCLEOTIDE SEQUENCE [LARGE SCALE GENOMIC DNA]</scope>
    <source>
        <strain evidence="2 3">ATCC 43879</strain>
    </source>
</reference>
<accession>C3XH42</accession>
<dbReference type="OrthoDB" id="9800237at2"/>
<dbReference type="Gene3D" id="3.10.129.10">
    <property type="entry name" value="Hotdog Thioesterase"/>
    <property type="match status" value="1"/>
</dbReference>
<dbReference type="Pfam" id="PF01575">
    <property type="entry name" value="MaoC_dehydratas"/>
    <property type="match status" value="1"/>
</dbReference>
<dbReference type="HOGENOM" id="CLU_094876_3_3_7"/>
<evidence type="ECO:0000313" key="2">
    <source>
        <dbReference type="EMBL" id="EEO24331.2"/>
    </source>
</evidence>
<evidence type="ECO:0000313" key="3">
    <source>
        <dbReference type="Proteomes" id="UP000005085"/>
    </source>
</evidence>
<organism evidence="2 3">
    <name type="scientific">Helicobacter bilis ATCC 43879</name>
    <dbReference type="NCBI Taxonomy" id="613026"/>
    <lineage>
        <taxon>Bacteria</taxon>
        <taxon>Pseudomonadati</taxon>
        <taxon>Campylobacterota</taxon>
        <taxon>Epsilonproteobacteria</taxon>
        <taxon>Campylobacterales</taxon>
        <taxon>Helicobacteraceae</taxon>
        <taxon>Helicobacter</taxon>
    </lineage>
</organism>
<dbReference type="Proteomes" id="UP000005085">
    <property type="component" value="Unassembled WGS sequence"/>
</dbReference>
<dbReference type="EMBL" id="ACDN02000023">
    <property type="protein sequence ID" value="EEO24331.2"/>
    <property type="molecule type" value="Genomic_DNA"/>
</dbReference>
<protein>
    <recommendedName>
        <fullName evidence="1">MaoC-like domain-containing protein</fullName>
    </recommendedName>
</protein>
<dbReference type="RefSeq" id="WP_020995625.1">
    <property type="nucleotide sequence ID" value="NZ_KI392035.1"/>
</dbReference>
<dbReference type="eggNOG" id="COG2030">
    <property type="taxonomic scope" value="Bacteria"/>
</dbReference>
<dbReference type="SUPFAM" id="SSF54637">
    <property type="entry name" value="Thioesterase/thiol ester dehydrase-isomerase"/>
    <property type="match status" value="1"/>
</dbReference>
<proteinExistence type="predicted"/>
<dbReference type="PANTHER" id="PTHR43437">
    <property type="entry name" value="HYDROXYACYL-THIOESTER DEHYDRATASE TYPE 2, MITOCHONDRIAL-RELATED"/>
    <property type="match status" value="1"/>
</dbReference>
<feature type="domain" description="MaoC-like" evidence="1">
    <location>
        <begin position="18"/>
        <end position="119"/>
    </location>
</feature>
<gene>
    <name evidence="2" type="ORF">HRAG_01388</name>
</gene>
<evidence type="ECO:0000259" key="1">
    <source>
        <dbReference type="Pfam" id="PF01575"/>
    </source>
</evidence>